<dbReference type="InterPro" id="IPR000683">
    <property type="entry name" value="Gfo/Idh/MocA-like_OxRdtase_N"/>
</dbReference>
<evidence type="ECO:0000313" key="7">
    <source>
        <dbReference type="EMBL" id="CAI3971765.1"/>
    </source>
</evidence>
<dbReference type="SUPFAM" id="SSF53383">
    <property type="entry name" value="PLP-dependent transferases"/>
    <property type="match status" value="1"/>
</dbReference>
<dbReference type="InterPro" id="IPR015421">
    <property type="entry name" value="PyrdxlP-dep_Trfase_major"/>
</dbReference>
<keyword evidence="3 9" id="KW-0032">Aminotransferase</keyword>
<evidence type="ECO:0000256" key="1">
    <source>
        <dbReference type="ARBA" id="ARBA00001933"/>
    </source>
</evidence>
<keyword evidence="4" id="KW-0808">Transferase</keyword>
<dbReference type="AlphaFoldDB" id="A0A9P1FEJ0"/>
<name>A0A9P1FEJ0_9DINO</name>
<accession>A0A9P1FEJ0</accession>
<evidence type="ECO:0000256" key="4">
    <source>
        <dbReference type="ARBA" id="ARBA00022679"/>
    </source>
</evidence>
<dbReference type="PANTHER" id="PTHR11986">
    <property type="entry name" value="AMINOTRANSFERASE CLASS III"/>
    <property type="match status" value="1"/>
</dbReference>
<dbReference type="Pfam" id="PF00202">
    <property type="entry name" value="Aminotran_3"/>
    <property type="match status" value="1"/>
</dbReference>
<dbReference type="Gene3D" id="3.40.640.10">
    <property type="entry name" value="Type I PLP-dependent aspartate aminotransferase-like (Major domain)"/>
    <property type="match status" value="1"/>
</dbReference>
<comment type="cofactor">
    <cofactor evidence="1">
        <name>pyridoxal 5'-phosphate</name>
        <dbReference type="ChEBI" id="CHEBI:597326"/>
    </cofactor>
</comment>
<evidence type="ECO:0000259" key="6">
    <source>
        <dbReference type="Pfam" id="PF01408"/>
    </source>
</evidence>
<dbReference type="EMBL" id="CAMXCT020000001">
    <property type="protein sequence ID" value="CAL1125140.1"/>
    <property type="molecule type" value="Genomic_DNA"/>
</dbReference>
<evidence type="ECO:0000256" key="5">
    <source>
        <dbReference type="ARBA" id="ARBA00022898"/>
    </source>
</evidence>
<dbReference type="InterPro" id="IPR015424">
    <property type="entry name" value="PyrdxlP-dep_Trfase"/>
</dbReference>
<dbReference type="Proteomes" id="UP001152797">
    <property type="component" value="Unassembled WGS sequence"/>
</dbReference>
<proteinExistence type="inferred from homology"/>
<dbReference type="SUPFAM" id="SSF51735">
    <property type="entry name" value="NAD(P)-binding Rossmann-fold domains"/>
    <property type="match status" value="1"/>
</dbReference>
<organism evidence="7">
    <name type="scientific">Cladocopium goreaui</name>
    <dbReference type="NCBI Taxonomy" id="2562237"/>
    <lineage>
        <taxon>Eukaryota</taxon>
        <taxon>Sar</taxon>
        <taxon>Alveolata</taxon>
        <taxon>Dinophyceae</taxon>
        <taxon>Suessiales</taxon>
        <taxon>Symbiodiniaceae</taxon>
        <taxon>Cladocopium</taxon>
    </lineage>
</organism>
<dbReference type="InterPro" id="IPR036291">
    <property type="entry name" value="NAD(P)-bd_dom_sf"/>
</dbReference>
<evidence type="ECO:0000256" key="2">
    <source>
        <dbReference type="ARBA" id="ARBA00008954"/>
    </source>
</evidence>
<keyword evidence="10" id="KW-1185">Reference proteome</keyword>
<dbReference type="InterPro" id="IPR050103">
    <property type="entry name" value="Class-III_PLP-dep_AT"/>
</dbReference>
<comment type="similarity">
    <text evidence="2">Belongs to the class-III pyridoxal-phosphate-dependent aminotransferase family.</text>
</comment>
<sequence length="875" mass="95525">MVGMGMIFDETYRPMFEAAHARGLYDPAFGVCDVELAAVASRTGTRAETYAKTAAGRVGQFRSVKEPNAIGQLLESDVDFVCIATPDDRHFESCKAVLSAGKHLLVEKPSVLSLAELDELQRLAGEQGVLAKVVYHKLLDPDHKKLRTLVVDGELEHVNSGYCSLLEPKMISGSQFSEWITGRNPGTYVAVHYIKLIDFTFGGQLKSVSCTGQRGLVGPSDGTTWDSTQLRMVYTYGDGREAAFDIHTSWVTPDNFPGYVEQEVQFRFDNGLWNGHARKRGVEVTIEGRTPLERKNSMNNHYNGQFAEPWGSRSQRGYGIEVIERFVREVATVEFGGPSEQRDERLRQMADLAYNDISADRQTVATVHAMEAILERHAAGSPNCVVDVNHEAGGLVLWRPGEFKRMSTTEKEKTQAIEHPGESQSNAIRARLAQVEPVAQRTYTPSLAVLAKSAGSYHWTPEGRKLADFTSGVLVANLGHNPAEWWRRAWSYLGIDPKASQDKAEGDFITALPLTAYNAVTELETQACERLLANLQSQPGGGRCEQVLWAASGSEAIQKALWAALDRHAGDDPIVLATRRGFHGKKGLAGAVTGSETDSDRDSRVRFISFPTEECISVERRSEPIDLAPYEAELESLLKEYGSRLSALITEPYLGGGGSFHPQPEYLQLLQRFCREHDLVFILDEVQANFGRTGSMYAFTHYGIEPDVVVLGKGLGNGVPVSAAVGPASLFAHMHYGEASDTWSANPLASAAVLATLDAFESEGVLDQAEGLAKIIERGLLNLTELDVVSHVRGEGTVWGVECTGVGSHTAAEVANACVEACYLGDGQGHAIHLLGPLAGCVLRVSPPLTMAHDEAEAYLAAMYEIFAQVEKRLK</sequence>
<dbReference type="Gene3D" id="3.30.360.10">
    <property type="entry name" value="Dihydrodipicolinate Reductase, domain 2"/>
    <property type="match status" value="1"/>
</dbReference>
<dbReference type="Gene3D" id="3.90.1150.10">
    <property type="entry name" value="Aspartate Aminotransferase, domain 1"/>
    <property type="match status" value="1"/>
</dbReference>
<evidence type="ECO:0000313" key="10">
    <source>
        <dbReference type="Proteomes" id="UP001152797"/>
    </source>
</evidence>
<dbReference type="GO" id="GO:0000166">
    <property type="term" value="F:nucleotide binding"/>
    <property type="evidence" value="ECO:0007669"/>
    <property type="project" value="InterPro"/>
</dbReference>
<gene>
    <name evidence="7" type="ORF">C1SCF055_LOCUS355</name>
</gene>
<keyword evidence="5" id="KW-0663">Pyridoxal phosphate</keyword>
<comment type="caution">
    <text evidence="7">The sequence shown here is derived from an EMBL/GenBank/DDBJ whole genome shotgun (WGS) entry which is preliminary data.</text>
</comment>
<dbReference type="GO" id="GO:0030170">
    <property type="term" value="F:pyridoxal phosphate binding"/>
    <property type="evidence" value="ECO:0007669"/>
    <property type="project" value="InterPro"/>
</dbReference>
<dbReference type="GO" id="GO:0042802">
    <property type="term" value="F:identical protein binding"/>
    <property type="evidence" value="ECO:0007669"/>
    <property type="project" value="TreeGrafter"/>
</dbReference>
<reference evidence="7" key="1">
    <citation type="submission" date="2022-10" db="EMBL/GenBank/DDBJ databases">
        <authorList>
            <person name="Chen Y."/>
            <person name="Dougan E. K."/>
            <person name="Chan C."/>
            <person name="Rhodes N."/>
            <person name="Thang M."/>
        </authorList>
    </citation>
    <scope>NUCLEOTIDE SEQUENCE</scope>
</reference>
<evidence type="ECO:0000313" key="9">
    <source>
        <dbReference type="EMBL" id="CAL4759077.1"/>
    </source>
</evidence>
<evidence type="ECO:0000313" key="8">
    <source>
        <dbReference type="EMBL" id="CAL1125140.1"/>
    </source>
</evidence>
<reference evidence="8" key="2">
    <citation type="submission" date="2024-04" db="EMBL/GenBank/DDBJ databases">
        <authorList>
            <person name="Chen Y."/>
            <person name="Shah S."/>
            <person name="Dougan E. K."/>
            <person name="Thang M."/>
            <person name="Chan C."/>
        </authorList>
    </citation>
    <scope>NUCLEOTIDE SEQUENCE [LARGE SCALE GENOMIC DNA]</scope>
</reference>
<feature type="domain" description="Gfo/Idh/MocA-like oxidoreductase N-terminal" evidence="6">
    <location>
        <begin position="1"/>
        <end position="133"/>
    </location>
</feature>
<dbReference type="EMBL" id="CAMXCT010000001">
    <property type="protein sequence ID" value="CAI3971765.1"/>
    <property type="molecule type" value="Genomic_DNA"/>
</dbReference>
<dbReference type="OrthoDB" id="5419315at2759"/>
<dbReference type="InterPro" id="IPR005814">
    <property type="entry name" value="Aminotrans_3"/>
</dbReference>
<dbReference type="EMBL" id="CAMXCT030000001">
    <property type="protein sequence ID" value="CAL4759077.1"/>
    <property type="molecule type" value="Genomic_DNA"/>
</dbReference>
<protein>
    <submittedName>
        <fullName evidence="9">Uncharacterized aminotransferase BpOF4_10225 (OR F B)</fullName>
    </submittedName>
</protein>
<dbReference type="GO" id="GO:0008483">
    <property type="term" value="F:transaminase activity"/>
    <property type="evidence" value="ECO:0007669"/>
    <property type="project" value="UniProtKB-KW"/>
</dbReference>
<dbReference type="PANTHER" id="PTHR11986:SF79">
    <property type="entry name" value="ACETYLORNITHINE AMINOTRANSFERASE, MITOCHONDRIAL"/>
    <property type="match status" value="1"/>
</dbReference>
<dbReference type="Gene3D" id="3.40.50.720">
    <property type="entry name" value="NAD(P)-binding Rossmann-like Domain"/>
    <property type="match status" value="1"/>
</dbReference>
<dbReference type="InterPro" id="IPR015422">
    <property type="entry name" value="PyrdxlP-dep_Trfase_small"/>
</dbReference>
<evidence type="ECO:0000256" key="3">
    <source>
        <dbReference type="ARBA" id="ARBA00022576"/>
    </source>
</evidence>
<dbReference type="Pfam" id="PF01408">
    <property type="entry name" value="GFO_IDH_MocA"/>
    <property type="match status" value="1"/>
</dbReference>